<evidence type="ECO:0000313" key="18">
    <source>
        <dbReference type="EMBL" id="CAF0852427.1"/>
    </source>
</evidence>
<dbReference type="InterPro" id="IPR000772">
    <property type="entry name" value="Ricin_B_lectin"/>
</dbReference>
<dbReference type="PANTHER" id="PTHR11675">
    <property type="entry name" value="N-ACETYLGALACTOSAMINYLTRANSFERASE"/>
    <property type="match status" value="1"/>
</dbReference>
<dbReference type="OrthoDB" id="206700at2759"/>
<dbReference type="PROSITE" id="PS50231">
    <property type="entry name" value="RICIN_B_LECTIN"/>
    <property type="match status" value="1"/>
</dbReference>
<dbReference type="InterPro" id="IPR029044">
    <property type="entry name" value="Nucleotide-diphossugar_trans"/>
</dbReference>
<keyword evidence="6" id="KW-0808">Transferase</keyword>
<evidence type="ECO:0000256" key="11">
    <source>
        <dbReference type="ARBA" id="ARBA00022989"/>
    </source>
</evidence>
<evidence type="ECO:0000256" key="6">
    <source>
        <dbReference type="ARBA" id="ARBA00022679"/>
    </source>
</evidence>
<comment type="caution">
    <text evidence="18">The sequence shown here is derived from an EMBL/GenBank/DDBJ whole genome shotgun (WGS) entry which is preliminary data.</text>
</comment>
<evidence type="ECO:0000256" key="10">
    <source>
        <dbReference type="ARBA" id="ARBA00022968"/>
    </source>
</evidence>
<dbReference type="Pfam" id="PF00652">
    <property type="entry name" value="Ricin_B_lectin"/>
    <property type="match status" value="1"/>
</dbReference>
<dbReference type="PROSITE" id="PS50086">
    <property type="entry name" value="TBC_RABGAP"/>
    <property type="match status" value="1"/>
</dbReference>
<reference evidence="18" key="1">
    <citation type="submission" date="2021-02" db="EMBL/GenBank/DDBJ databases">
        <authorList>
            <person name="Nowell W R."/>
        </authorList>
    </citation>
    <scope>NUCLEOTIDE SEQUENCE</scope>
</reference>
<dbReference type="InterPro" id="IPR001173">
    <property type="entry name" value="Glyco_trans_2-like"/>
</dbReference>
<dbReference type="GO" id="GO:0004653">
    <property type="term" value="F:polypeptide N-acetylgalactosaminyltransferase activity"/>
    <property type="evidence" value="ECO:0007669"/>
    <property type="project" value="TreeGrafter"/>
</dbReference>
<evidence type="ECO:0000256" key="3">
    <source>
        <dbReference type="ARBA" id="ARBA00004922"/>
    </source>
</evidence>
<keyword evidence="14" id="KW-1015">Disulfide bond</keyword>
<keyword evidence="13 16" id="KW-0472">Membrane</keyword>
<proteinExistence type="inferred from homology"/>
<evidence type="ECO:0000256" key="16">
    <source>
        <dbReference type="SAM" id="Phobius"/>
    </source>
</evidence>
<dbReference type="Gene3D" id="1.10.8.1310">
    <property type="match status" value="1"/>
</dbReference>
<evidence type="ECO:0000256" key="8">
    <source>
        <dbReference type="ARBA" id="ARBA00022723"/>
    </source>
</evidence>
<comment type="similarity">
    <text evidence="4">Belongs to the glycosyltransferase 2 family. GalNAc-T subfamily.</text>
</comment>
<dbReference type="Proteomes" id="UP000663891">
    <property type="component" value="Unassembled WGS sequence"/>
</dbReference>
<keyword evidence="10" id="KW-0735">Signal-anchor</keyword>
<keyword evidence="8" id="KW-0479">Metal-binding</keyword>
<dbReference type="GO" id="GO:0046872">
    <property type="term" value="F:metal ion binding"/>
    <property type="evidence" value="ECO:0007669"/>
    <property type="project" value="UniProtKB-KW"/>
</dbReference>
<dbReference type="Pfam" id="PF00535">
    <property type="entry name" value="Glycos_transf_2"/>
    <property type="match status" value="1"/>
</dbReference>
<name>A0A813WAL8_9BILA</name>
<dbReference type="Gene3D" id="1.10.472.80">
    <property type="entry name" value="Ypt/Rab-GAP domain of gyp1p, domain 3"/>
    <property type="match status" value="1"/>
</dbReference>
<sequence>MVTINSENISLNDNHKTVDEIKLLIDRYNNKDLKPNEFKTKLIHYAKKTGFINNTCRKQAWHLLINSPDDSSDEYSEDKDQYKSDQYYEQTRLDVIRTLKRFPPNYSDSERSQLQDELIVIIMKILIKHKELHYYQGYHDICLTFLLVLDELCLPVIDSITMSHLKYFMEPTMEKTRDSLLYLMPLIDCINSECAEYMERGGVGHVIFALPWFITWYSHVLDNLDIILRLYDLFIVSHFLMPIYVAAEIVNYYSDEVLSKDCEMASLHQYLSYLPTEIDDKTWEEIIKRALYLIKTHPPNTLENLNFEWKIKCENIENSSDQLYISPRFRKDKNKNNNNQQELVKQQSNKLSRIVFWGVTITVGGLAIYLWNHSQAIDLNKFEILKSKNDLLRQENNQSFFFYIVFLLLRKLMNSYSSSTPSSEILFKRFRLWKRQYLHVVIYTSLFWIFLDVFFIMLFSDCTKEVLIPCSSSASLKDKPVLIDVDPIEDSRVRRHPKFQVDKFQDKTQTISQRNNVFNKKKYEKSKKVSSGGFISKWFGSDSESNPSNWPGEGGRAVVIPSHLKEEAKKRFKENQFNIVASDLMALNRSINDQRSSKCKSHEFPPDLPTTSIIIVFHNEGNSTLLRTLTSIVGKSPIEYIHEIIMVDDCSVDREYLKGTLEEFVKELPVQVRILRNTNRLGLMKSRLKGAEIATGDTLTFLDAHIECSPGWLEYLLYEVKKDRTAVVCPIIDVINDDDFAYLTGSDMTWGGFNWRLNFRWYPVPNREEIRRNYDHSLPLLSPTMAGGLFTINREYFYEIGAYDPGMEVWGGENLEMSFRVWQCGGKVMIHPCSHVGHVFRKQTPYTFPGGTGTVIFHNNKRLVEVWLDKYKDFVYSIMPELKNVDAGDVSERLALRERLKCKDFRWYLQNIYPESSMPVDFHHVGALKNEAYGCADSLGYDSENGANQNAGIFPCHNQGGNQIVVYSKSGELRFDDLCMEGSKNSVIKLHKCTEGNQKQIWNYNNETKQMKHVYSGQCMTADNKKDDGKVHLIVCDETNPVNQRWHLEQAMLN</sequence>
<evidence type="ECO:0000256" key="4">
    <source>
        <dbReference type="ARBA" id="ARBA00005680"/>
    </source>
</evidence>
<dbReference type="FunFam" id="3.90.550.10:FF:000021">
    <property type="entry name" value="Polypeptide N-acetylgalactosaminyltransferase"/>
    <property type="match status" value="1"/>
</dbReference>
<feature type="transmembrane region" description="Helical" evidence="16">
    <location>
        <begin position="437"/>
        <end position="459"/>
    </location>
</feature>
<protein>
    <recommendedName>
        <fullName evidence="17">Rab-GAP TBC domain-containing protein</fullName>
    </recommendedName>
</protein>
<organism evidence="18 19">
    <name type="scientific">Adineta steineri</name>
    <dbReference type="NCBI Taxonomy" id="433720"/>
    <lineage>
        <taxon>Eukaryota</taxon>
        <taxon>Metazoa</taxon>
        <taxon>Spiralia</taxon>
        <taxon>Gnathifera</taxon>
        <taxon>Rotifera</taxon>
        <taxon>Eurotatoria</taxon>
        <taxon>Bdelloidea</taxon>
        <taxon>Adinetida</taxon>
        <taxon>Adinetidae</taxon>
        <taxon>Adineta</taxon>
    </lineage>
</organism>
<comment type="pathway">
    <text evidence="3">Protein modification; protein glycosylation.</text>
</comment>
<evidence type="ECO:0000256" key="13">
    <source>
        <dbReference type="ARBA" id="ARBA00023136"/>
    </source>
</evidence>
<dbReference type="InterPro" id="IPR035992">
    <property type="entry name" value="Ricin_B-like_lectins"/>
</dbReference>
<dbReference type="SUPFAM" id="SSF50370">
    <property type="entry name" value="Ricin B-like lectins"/>
    <property type="match status" value="1"/>
</dbReference>
<evidence type="ECO:0000256" key="1">
    <source>
        <dbReference type="ARBA" id="ARBA00001936"/>
    </source>
</evidence>
<dbReference type="GO" id="GO:0000139">
    <property type="term" value="C:Golgi membrane"/>
    <property type="evidence" value="ECO:0007669"/>
    <property type="project" value="UniProtKB-SubCell"/>
</dbReference>
<evidence type="ECO:0000256" key="12">
    <source>
        <dbReference type="ARBA" id="ARBA00023034"/>
    </source>
</evidence>
<dbReference type="GO" id="GO:0030246">
    <property type="term" value="F:carbohydrate binding"/>
    <property type="evidence" value="ECO:0007669"/>
    <property type="project" value="UniProtKB-KW"/>
</dbReference>
<feature type="domain" description="Rab-GAP TBC" evidence="17">
    <location>
        <begin position="51"/>
        <end position="238"/>
    </location>
</feature>
<dbReference type="SUPFAM" id="SSF53448">
    <property type="entry name" value="Nucleotide-diphospho-sugar transferases"/>
    <property type="match status" value="1"/>
</dbReference>
<evidence type="ECO:0000256" key="15">
    <source>
        <dbReference type="ARBA" id="ARBA00023211"/>
    </source>
</evidence>
<dbReference type="Gene3D" id="2.80.10.50">
    <property type="match status" value="1"/>
</dbReference>
<evidence type="ECO:0000256" key="7">
    <source>
        <dbReference type="ARBA" id="ARBA00022692"/>
    </source>
</evidence>
<evidence type="ECO:0000256" key="2">
    <source>
        <dbReference type="ARBA" id="ARBA00004323"/>
    </source>
</evidence>
<keyword evidence="5" id="KW-0328">Glycosyltransferase</keyword>
<keyword evidence="11 16" id="KW-1133">Transmembrane helix</keyword>
<dbReference type="GO" id="GO:0006493">
    <property type="term" value="P:protein O-linked glycosylation"/>
    <property type="evidence" value="ECO:0007669"/>
    <property type="project" value="TreeGrafter"/>
</dbReference>
<dbReference type="InterPro" id="IPR035969">
    <property type="entry name" value="Rab-GAP_TBC_sf"/>
</dbReference>
<keyword evidence="15" id="KW-0464">Manganese</keyword>
<keyword evidence="7 16" id="KW-0812">Transmembrane</keyword>
<dbReference type="EMBL" id="CAJNON010000042">
    <property type="protein sequence ID" value="CAF0852427.1"/>
    <property type="molecule type" value="Genomic_DNA"/>
</dbReference>
<dbReference type="InterPro" id="IPR000195">
    <property type="entry name" value="Rab-GAP-TBC_dom"/>
</dbReference>
<evidence type="ECO:0000256" key="14">
    <source>
        <dbReference type="ARBA" id="ARBA00023157"/>
    </source>
</evidence>
<dbReference type="PANTHER" id="PTHR11675:SF101">
    <property type="entry name" value="POLYPEPTIDE N-ACETYLGALACTOSAMINYLTRANSFERASE 5"/>
    <property type="match status" value="1"/>
</dbReference>
<evidence type="ECO:0000256" key="5">
    <source>
        <dbReference type="ARBA" id="ARBA00022676"/>
    </source>
</evidence>
<keyword evidence="12" id="KW-0333">Golgi apparatus</keyword>
<dbReference type="Pfam" id="PF00566">
    <property type="entry name" value="RabGAP-TBC"/>
    <property type="match status" value="1"/>
</dbReference>
<dbReference type="SMART" id="SM00164">
    <property type="entry name" value="TBC"/>
    <property type="match status" value="1"/>
</dbReference>
<evidence type="ECO:0000313" key="19">
    <source>
        <dbReference type="Proteomes" id="UP000663891"/>
    </source>
</evidence>
<accession>A0A813WAL8</accession>
<dbReference type="CDD" id="cd23433">
    <property type="entry name" value="beta-trefoil_Ricin_GALNT1-like"/>
    <property type="match status" value="1"/>
</dbReference>
<dbReference type="CDD" id="cd02510">
    <property type="entry name" value="pp-GalNAc-T"/>
    <property type="match status" value="1"/>
</dbReference>
<dbReference type="InterPro" id="IPR045885">
    <property type="entry name" value="GalNAc-T"/>
</dbReference>
<dbReference type="SMART" id="SM00458">
    <property type="entry name" value="RICIN"/>
    <property type="match status" value="1"/>
</dbReference>
<evidence type="ECO:0000259" key="17">
    <source>
        <dbReference type="PROSITE" id="PS50086"/>
    </source>
</evidence>
<feature type="transmembrane region" description="Helical" evidence="16">
    <location>
        <begin position="354"/>
        <end position="371"/>
    </location>
</feature>
<gene>
    <name evidence="18" type="ORF">VCS650_LOCUS6740</name>
</gene>
<comment type="cofactor">
    <cofactor evidence="1">
        <name>Mn(2+)</name>
        <dbReference type="ChEBI" id="CHEBI:29035"/>
    </cofactor>
</comment>
<dbReference type="Gene3D" id="3.90.550.10">
    <property type="entry name" value="Spore Coat Polysaccharide Biosynthesis Protein SpsA, Chain A"/>
    <property type="match status" value="1"/>
</dbReference>
<comment type="subcellular location">
    <subcellularLocation>
        <location evidence="2">Golgi apparatus membrane</location>
        <topology evidence="2">Single-pass type II membrane protein</topology>
    </subcellularLocation>
</comment>
<evidence type="ECO:0000256" key="9">
    <source>
        <dbReference type="ARBA" id="ARBA00022734"/>
    </source>
</evidence>
<dbReference type="SUPFAM" id="SSF47923">
    <property type="entry name" value="Ypt/Rab-GAP domain of gyp1p"/>
    <property type="match status" value="2"/>
</dbReference>
<keyword evidence="9" id="KW-0430">Lectin</keyword>
<dbReference type="AlphaFoldDB" id="A0A813WAL8"/>